<feature type="region of interest" description="Disordered" evidence="1">
    <location>
        <begin position="649"/>
        <end position="683"/>
    </location>
</feature>
<proteinExistence type="predicted"/>
<dbReference type="AlphaFoldDB" id="A0A7D8UMJ3"/>
<protein>
    <recommendedName>
        <fullName evidence="5">Lysine-specific metallo-endopeptidase domain-containing protein</fullName>
    </recommendedName>
</protein>
<dbReference type="EMBL" id="QGMG01001064">
    <property type="protein sequence ID" value="TVY50620.1"/>
    <property type="molecule type" value="Genomic_DNA"/>
</dbReference>
<sequence length="1089" mass="116684">MQSLSFSRNSCSQSLFSVVIFLLLFVLPTLAAEFNAKDFFLYFDESCDKLEDTINEAGDDMNALVQAALDSFNWTPLSEKTFAAYWGKITDNLAQNSGIVKKDYGTLSKKMTTKTYSLYCDASAFSFVTTQQEGEDKSKPWDDGKGRWYTAADRRGANIGDPYILGDERPDFCTTTDNKIIAAASVPGQPYIILCPAAFTTGSQVKYTSLLDFKDTVQPDGTDLDEMESTGAIMLHEFTHAILRTNALSSQKEIYGQLWGRYWAMKNPAKVRKNADTFSMYGKACYLEQNAWVTGNAEDKTNYNVDASSSERQPRSRMVRLHRRRVLDRPLYARGPGNSTNATAIGTGTILQSLTPSVFNNTAGASSTATSFETLPSISSTVTGSGSAGVGPKTSSFDNSTSLTSTAPGLKSFGNGTSTESPRSSKFSESISNPTVTPLSYTGSSPSPSSSSSVAILGSGILPFPLTTSSSSPILPFTWSGSWSDTTTPTPVDFTFFNIPTAVMSDQAATSEAVLLGGLFFALQANRKRLTDPKLKSQYLDDVKRTKDETQALFNNLNIKPDMPDCSKAKRKGKRNALSERQLRALLRDRSIIGSIGSAIKGAINDASKLVSCSLSVVKNLVDTVEGDTPDINLVENLTDTLAEIGKDLGEEDEQQSSTENLSSGITTRESWSSSSSSSSCTDSTVIPMCTETISFSTSFISGTSVATVGTITQNTCVTTNIAGCTGSGTTSITTASSSSDGDNEGGTLAIFYFPTDAPGQTSLPPESISWLNTAFLDKYIESVSYNGTTAGPATRTALRNTGSSSGAKSTTAGPSSSPTASFPSSTSSIITPSTSLTSTSAVAPPPSSKMTPKPPPPSSSPPLPPYQTGVCSMHITEKADSGIATVEITASIKDGGGKFLASTGTQAPKWGDKAVIYGSSTKLPYDVTLTFLLKSSTKRALLSLWRRINGDLAPPSPPRPNYFYESRIISIQAGATTFDTTQTDKTKTPWLTYTNIAGKTIANNARAGYYWWKCVGDLHDANNANSINILGVALSVWKLGLYVDNDRTIWSNASGKPEVALFSAYDMDAWRVDEVDVESTTDWNWNIE</sequence>
<dbReference type="SUPFAM" id="SSF55486">
    <property type="entry name" value="Metalloproteases ('zincins'), catalytic domain"/>
    <property type="match status" value="1"/>
</dbReference>
<evidence type="ECO:0000256" key="1">
    <source>
        <dbReference type="SAM" id="MobiDB-lite"/>
    </source>
</evidence>
<feature type="region of interest" description="Disordered" evidence="1">
    <location>
        <begin position="790"/>
        <end position="867"/>
    </location>
</feature>
<dbReference type="GO" id="GO:0008237">
    <property type="term" value="F:metallopeptidase activity"/>
    <property type="evidence" value="ECO:0007669"/>
    <property type="project" value="InterPro"/>
</dbReference>
<keyword evidence="4" id="KW-1185">Reference proteome</keyword>
<feature type="compositionally biased region" description="Low complexity" evidence="1">
    <location>
        <begin position="802"/>
        <end position="843"/>
    </location>
</feature>
<feature type="compositionally biased region" description="Low complexity" evidence="1">
    <location>
        <begin position="663"/>
        <end position="683"/>
    </location>
</feature>
<feature type="compositionally biased region" description="Polar residues" evidence="1">
    <location>
        <begin position="393"/>
        <end position="407"/>
    </location>
</feature>
<evidence type="ECO:0000313" key="4">
    <source>
        <dbReference type="Proteomes" id="UP000481288"/>
    </source>
</evidence>
<accession>A0A7D8UMJ3</accession>
<gene>
    <name evidence="3" type="ORF">LCER1_G008797</name>
</gene>
<dbReference type="OrthoDB" id="3557544at2759"/>
<dbReference type="Gene3D" id="3.40.390.10">
    <property type="entry name" value="Collagenase (Catalytic Domain)"/>
    <property type="match status" value="1"/>
</dbReference>
<evidence type="ECO:0000313" key="3">
    <source>
        <dbReference type="EMBL" id="TVY50620.1"/>
    </source>
</evidence>
<dbReference type="Proteomes" id="UP000481288">
    <property type="component" value="Unassembled WGS sequence"/>
</dbReference>
<feature type="compositionally biased region" description="Polar residues" evidence="1">
    <location>
        <begin position="414"/>
        <end position="443"/>
    </location>
</feature>
<feature type="region of interest" description="Disordered" evidence="1">
    <location>
        <begin position="381"/>
        <end position="447"/>
    </location>
</feature>
<evidence type="ECO:0008006" key="5">
    <source>
        <dbReference type="Google" id="ProtNLM"/>
    </source>
</evidence>
<feature type="chain" id="PRO_5028973299" description="Lysine-specific metallo-endopeptidase domain-containing protein" evidence="2">
    <location>
        <begin position="32"/>
        <end position="1089"/>
    </location>
</feature>
<feature type="compositionally biased region" description="Pro residues" evidence="1">
    <location>
        <begin position="844"/>
        <end position="866"/>
    </location>
</feature>
<reference evidence="3 4" key="1">
    <citation type="submission" date="2018-05" db="EMBL/GenBank/DDBJ databases">
        <title>Whole genome sequencing for identification of molecular markers to develop diagnostic detection tools for the regulated plant pathogen Lachnellula willkommii.</title>
        <authorList>
            <person name="Giroux E."/>
            <person name="Bilodeau G."/>
        </authorList>
    </citation>
    <scope>NUCLEOTIDE SEQUENCE [LARGE SCALE GENOMIC DNA]</scope>
    <source>
        <strain evidence="3 4">CBS 625.97</strain>
    </source>
</reference>
<name>A0A7D8UMJ3_9HELO</name>
<feature type="signal peptide" evidence="2">
    <location>
        <begin position="1"/>
        <end position="31"/>
    </location>
</feature>
<comment type="caution">
    <text evidence="3">The sequence shown here is derived from an EMBL/GenBank/DDBJ whole genome shotgun (WGS) entry which is preliminary data.</text>
</comment>
<dbReference type="InterPro" id="IPR024079">
    <property type="entry name" value="MetalloPept_cat_dom_sf"/>
</dbReference>
<keyword evidence="2" id="KW-0732">Signal</keyword>
<organism evidence="3 4">
    <name type="scientific">Lachnellula cervina</name>
    <dbReference type="NCBI Taxonomy" id="1316786"/>
    <lineage>
        <taxon>Eukaryota</taxon>
        <taxon>Fungi</taxon>
        <taxon>Dikarya</taxon>
        <taxon>Ascomycota</taxon>
        <taxon>Pezizomycotina</taxon>
        <taxon>Leotiomycetes</taxon>
        <taxon>Helotiales</taxon>
        <taxon>Lachnaceae</taxon>
        <taxon>Lachnellula</taxon>
    </lineage>
</organism>
<evidence type="ECO:0000256" key="2">
    <source>
        <dbReference type="SAM" id="SignalP"/>
    </source>
</evidence>